<gene>
    <name evidence="1" type="ORF">CASFOL_035646</name>
</gene>
<keyword evidence="2" id="KW-1185">Reference proteome</keyword>
<sequence length="61" mass="6213">MVVAVVGLANVSYGLTGADQQNWARGGAAALQAVLDGAPVVVGGRSLQADERQFLKTVSDN</sequence>
<reference evidence="2" key="1">
    <citation type="journal article" date="2024" name="IScience">
        <title>Strigolactones Initiate the Formation of Haustorium-like Structures in Castilleja.</title>
        <authorList>
            <person name="Buerger M."/>
            <person name="Peterson D."/>
            <person name="Chory J."/>
        </authorList>
    </citation>
    <scope>NUCLEOTIDE SEQUENCE [LARGE SCALE GENOMIC DNA]</scope>
</reference>
<evidence type="ECO:0000313" key="1">
    <source>
        <dbReference type="EMBL" id="KAL3620734.1"/>
    </source>
</evidence>
<dbReference type="Proteomes" id="UP001632038">
    <property type="component" value="Unassembled WGS sequence"/>
</dbReference>
<accession>A0ABD3BU47</accession>
<dbReference type="AlphaFoldDB" id="A0ABD3BU47"/>
<organism evidence="1 2">
    <name type="scientific">Castilleja foliolosa</name>
    <dbReference type="NCBI Taxonomy" id="1961234"/>
    <lineage>
        <taxon>Eukaryota</taxon>
        <taxon>Viridiplantae</taxon>
        <taxon>Streptophyta</taxon>
        <taxon>Embryophyta</taxon>
        <taxon>Tracheophyta</taxon>
        <taxon>Spermatophyta</taxon>
        <taxon>Magnoliopsida</taxon>
        <taxon>eudicotyledons</taxon>
        <taxon>Gunneridae</taxon>
        <taxon>Pentapetalae</taxon>
        <taxon>asterids</taxon>
        <taxon>lamiids</taxon>
        <taxon>Lamiales</taxon>
        <taxon>Orobanchaceae</taxon>
        <taxon>Pedicularideae</taxon>
        <taxon>Castillejinae</taxon>
        <taxon>Castilleja</taxon>
    </lineage>
</organism>
<protein>
    <submittedName>
        <fullName evidence="1">Uncharacterized protein</fullName>
    </submittedName>
</protein>
<evidence type="ECO:0000313" key="2">
    <source>
        <dbReference type="Proteomes" id="UP001632038"/>
    </source>
</evidence>
<proteinExistence type="predicted"/>
<dbReference type="EMBL" id="JAVIJP010000066">
    <property type="protein sequence ID" value="KAL3620734.1"/>
    <property type="molecule type" value="Genomic_DNA"/>
</dbReference>
<name>A0ABD3BU47_9LAMI</name>
<comment type="caution">
    <text evidence="1">The sequence shown here is derived from an EMBL/GenBank/DDBJ whole genome shotgun (WGS) entry which is preliminary data.</text>
</comment>